<evidence type="ECO:0000313" key="2">
    <source>
        <dbReference type="Proteomes" id="UP001057402"/>
    </source>
</evidence>
<accession>A0ACB9RIB1</accession>
<keyword evidence="2" id="KW-1185">Reference proteome</keyword>
<reference evidence="2" key="1">
    <citation type="journal article" date="2023" name="Front. Plant Sci.">
        <title>Chromosomal-level genome assembly of Melastoma candidum provides insights into trichome evolution.</title>
        <authorList>
            <person name="Zhong Y."/>
            <person name="Wu W."/>
            <person name="Sun C."/>
            <person name="Zou P."/>
            <person name="Liu Y."/>
            <person name="Dai S."/>
            <person name="Zhou R."/>
        </authorList>
    </citation>
    <scope>NUCLEOTIDE SEQUENCE [LARGE SCALE GENOMIC DNA]</scope>
</reference>
<organism evidence="1 2">
    <name type="scientific">Melastoma candidum</name>
    <dbReference type="NCBI Taxonomy" id="119954"/>
    <lineage>
        <taxon>Eukaryota</taxon>
        <taxon>Viridiplantae</taxon>
        <taxon>Streptophyta</taxon>
        <taxon>Embryophyta</taxon>
        <taxon>Tracheophyta</taxon>
        <taxon>Spermatophyta</taxon>
        <taxon>Magnoliopsida</taxon>
        <taxon>eudicotyledons</taxon>
        <taxon>Gunneridae</taxon>
        <taxon>Pentapetalae</taxon>
        <taxon>rosids</taxon>
        <taxon>malvids</taxon>
        <taxon>Myrtales</taxon>
        <taxon>Melastomataceae</taxon>
        <taxon>Melastomatoideae</taxon>
        <taxon>Melastomateae</taxon>
        <taxon>Melastoma</taxon>
    </lineage>
</organism>
<dbReference type="Proteomes" id="UP001057402">
    <property type="component" value="Chromosome 4"/>
</dbReference>
<dbReference type="EMBL" id="CM042883">
    <property type="protein sequence ID" value="KAI4378703.1"/>
    <property type="molecule type" value="Genomic_DNA"/>
</dbReference>
<sequence>MKVESPVEDGGVEEGKGAEVTGPGHVYDKGVKYLTERGLAVLPDKYVLPPHERPRPKERDSSPRRSGHGMRLPMVDFQELQGPNRRRVVESIAEACEKHGFFQVVNHGIPTEVLSDMIDMSTGFFEQPFEERARYMSPDMFSPVRYGTSMNQNNDTVLCWRDFLKITCPPTISEGSFRHWPSSPADFRKSVARYAMETKHMFLVLMEAILEGLLIRHKPNKQGQGPGADNIRDVRNRSEFDNVMEMFRGGSQLMVMNCYPPCPQPNLTLGMSPHSDYGFLTLLLQDNVEGLQLHHEEKWVTVHPVPGSFSVNVGDHLEIFSNGRYRSVLHRVLANHTKSRVSVVSIHSFPFDATVRPWAELVDEANPSLYRDTSFACFMDYISSSEPKRKNFLESRKLPS</sequence>
<gene>
    <name evidence="1" type="ORF">MLD38_016145</name>
</gene>
<evidence type="ECO:0000313" key="1">
    <source>
        <dbReference type="EMBL" id="KAI4378703.1"/>
    </source>
</evidence>
<comment type="caution">
    <text evidence="1">The sequence shown here is derived from an EMBL/GenBank/DDBJ whole genome shotgun (WGS) entry which is preliminary data.</text>
</comment>
<name>A0ACB9RIB1_9MYRT</name>
<proteinExistence type="predicted"/>
<protein>
    <submittedName>
        <fullName evidence="1">Uncharacterized protein</fullName>
    </submittedName>
</protein>